<keyword evidence="2" id="KW-0812">Transmembrane</keyword>
<feature type="transmembrane region" description="Helical" evidence="2">
    <location>
        <begin position="261"/>
        <end position="283"/>
    </location>
</feature>
<feature type="transmembrane region" description="Helical" evidence="2">
    <location>
        <begin position="92"/>
        <end position="114"/>
    </location>
</feature>
<proteinExistence type="predicted"/>
<comment type="caution">
    <text evidence="3">The sequence shown here is derived from an EMBL/GenBank/DDBJ whole genome shotgun (WGS) entry which is preliminary data.</text>
</comment>
<keyword evidence="2" id="KW-0472">Membrane</keyword>
<feature type="compositionally biased region" description="Basic residues" evidence="1">
    <location>
        <begin position="374"/>
        <end position="387"/>
    </location>
</feature>
<feature type="compositionally biased region" description="Basic residues" evidence="1">
    <location>
        <begin position="522"/>
        <end position="535"/>
    </location>
</feature>
<dbReference type="Proteomes" id="UP001178507">
    <property type="component" value="Unassembled WGS sequence"/>
</dbReference>
<keyword evidence="2" id="KW-1133">Transmembrane helix</keyword>
<dbReference type="AlphaFoldDB" id="A0AA36I877"/>
<protein>
    <submittedName>
        <fullName evidence="3">Uncharacterized protein</fullName>
    </submittedName>
</protein>
<evidence type="ECO:0000313" key="3">
    <source>
        <dbReference type="EMBL" id="CAJ1381484.1"/>
    </source>
</evidence>
<organism evidence="3 4">
    <name type="scientific">Effrenium voratum</name>
    <dbReference type="NCBI Taxonomy" id="2562239"/>
    <lineage>
        <taxon>Eukaryota</taxon>
        <taxon>Sar</taxon>
        <taxon>Alveolata</taxon>
        <taxon>Dinophyceae</taxon>
        <taxon>Suessiales</taxon>
        <taxon>Symbiodiniaceae</taxon>
        <taxon>Effrenium</taxon>
    </lineage>
</organism>
<sequence length="583" mass="66119">MDMEPDSEKEAILARRRLLLLLRQSPEVIRALQVSKRADDESILNALGKFESPFELLRQAGCSIPKASQAEELMALAVQAPKAKRKKRDKKMYFYAAAGCDVALIFLFVGLLAWQVTEATRGWTIGTCSLTLFTNQSCMQANGGCFVEVAVRSTDLYLVKQDWTLPVEHTGAEGVYTRYYGDPFRCCNNDQGQVPNCCSLVAGGVEQKTAETFCDTWGSLGKVDWTGARCNSGSWQCLFTVDADRENVLDLKHYMEPDTSLLVIIVAILVCILMIFVLARVLLAFDVRCNCVPVNYGKEEEAEMYDPDDPAADWGQAVQEALQDEVQRRREATCTGWLQMKLQPLVPVLQSLRSCSCLQCRRRPKPAKIERESPKHRRKGHDRKSPHRAGGSKDRTKERPDVVEELPQALEASEEEPEEEVVLPPSQLSFPPGFIWEGNQDPEGMEKYLHWETNKAARLKAYTEKDIHPGFQLGNLTSYARLAQHQRQTLFLPIVEPMPKNAVANYSTSTLHYSCSTYRESRRQKRRKSHAVKKRQASEKSRWNWTQDLEAGQKGKLQVNWDSQYRAVQVGHRLSKPTLNMLE</sequence>
<feature type="region of interest" description="Disordered" evidence="1">
    <location>
        <begin position="520"/>
        <end position="539"/>
    </location>
</feature>
<gene>
    <name evidence="3" type="ORF">EVOR1521_LOCUS9157</name>
</gene>
<evidence type="ECO:0000256" key="2">
    <source>
        <dbReference type="SAM" id="Phobius"/>
    </source>
</evidence>
<evidence type="ECO:0000256" key="1">
    <source>
        <dbReference type="SAM" id="MobiDB-lite"/>
    </source>
</evidence>
<dbReference type="EMBL" id="CAUJNA010000813">
    <property type="protein sequence ID" value="CAJ1381484.1"/>
    <property type="molecule type" value="Genomic_DNA"/>
</dbReference>
<feature type="region of interest" description="Disordered" evidence="1">
    <location>
        <begin position="366"/>
        <end position="401"/>
    </location>
</feature>
<keyword evidence="4" id="KW-1185">Reference proteome</keyword>
<evidence type="ECO:0000313" key="4">
    <source>
        <dbReference type="Proteomes" id="UP001178507"/>
    </source>
</evidence>
<name>A0AA36I877_9DINO</name>
<accession>A0AA36I877</accession>
<feature type="compositionally biased region" description="Basic and acidic residues" evidence="1">
    <location>
        <begin position="391"/>
        <end position="401"/>
    </location>
</feature>
<reference evidence="3" key="1">
    <citation type="submission" date="2023-08" db="EMBL/GenBank/DDBJ databases">
        <authorList>
            <person name="Chen Y."/>
            <person name="Shah S."/>
            <person name="Dougan E. K."/>
            <person name="Thang M."/>
            <person name="Chan C."/>
        </authorList>
    </citation>
    <scope>NUCLEOTIDE SEQUENCE</scope>
</reference>